<dbReference type="CDD" id="cd07035">
    <property type="entry name" value="TPP_PYR_POX_like"/>
    <property type="match status" value="1"/>
</dbReference>
<dbReference type="InterPro" id="IPR051818">
    <property type="entry name" value="TPP_dependent_decarboxylase"/>
</dbReference>
<dbReference type="PROSITE" id="PS00187">
    <property type="entry name" value="TPP_ENZYMES"/>
    <property type="match status" value="1"/>
</dbReference>
<accession>D6SU49</accession>
<gene>
    <name evidence="6" type="ORF">Dthio_PD0136</name>
</gene>
<evidence type="ECO:0000256" key="3">
    <source>
        <dbReference type="ARBA" id="ARBA00023239"/>
    </source>
</evidence>
<comment type="caution">
    <text evidence="6">The sequence shown here is derived from an EMBL/GenBank/DDBJ whole genome shotgun (WGS) entry which is preliminary data.</text>
</comment>
<evidence type="ECO:0000313" key="6">
    <source>
        <dbReference type="EMBL" id="EFI32829.1"/>
    </source>
</evidence>
<keyword evidence="3" id="KW-0456">Lyase</keyword>
<dbReference type="NCBIfam" id="TIGR03297">
    <property type="entry name" value="Ppyr-DeCO2ase"/>
    <property type="match status" value="1"/>
</dbReference>
<evidence type="ECO:0000259" key="4">
    <source>
        <dbReference type="Pfam" id="PF02775"/>
    </source>
</evidence>
<dbReference type="PANTHER" id="PTHR42818">
    <property type="entry name" value="SULFOPYRUVATE DECARBOXYLASE SUBUNIT ALPHA"/>
    <property type="match status" value="1"/>
</dbReference>
<evidence type="ECO:0000256" key="2">
    <source>
        <dbReference type="ARBA" id="ARBA00023052"/>
    </source>
</evidence>
<dbReference type="Proteomes" id="UP000005496">
    <property type="component" value="Unassembled WGS sequence"/>
</dbReference>
<protein>
    <submittedName>
        <fullName evidence="6">Phosphonopyruvate decarboxylase</fullName>
    </submittedName>
</protein>
<dbReference type="InterPro" id="IPR012001">
    <property type="entry name" value="Thiamin_PyroP_enz_TPP-bd_dom"/>
</dbReference>
<dbReference type="EMBL" id="ACJN02000004">
    <property type="protein sequence ID" value="EFI32829.1"/>
    <property type="molecule type" value="Genomic_DNA"/>
</dbReference>
<keyword evidence="2" id="KW-0786">Thiamine pyrophosphate</keyword>
<dbReference type="GO" id="GO:0033980">
    <property type="term" value="F:phosphonopyruvate decarboxylase activity"/>
    <property type="evidence" value="ECO:0007669"/>
    <property type="project" value="InterPro"/>
</dbReference>
<dbReference type="GO" id="GO:0032923">
    <property type="term" value="P:organic phosphonate biosynthetic process"/>
    <property type="evidence" value="ECO:0007669"/>
    <property type="project" value="InterPro"/>
</dbReference>
<dbReference type="PANTHER" id="PTHR42818:SF1">
    <property type="entry name" value="SULFOPYRUVATE DECARBOXYLASE"/>
    <property type="match status" value="1"/>
</dbReference>
<dbReference type="Gene3D" id="3.40.50.970">
    <property type="match status" value="2"/>
</dbReference>
<proteinExistence type="predicted"/>
<dbReference type="InterPro" id="IPR011766">
    <property type="entry name" value="TPP_enzyme_TPP-bd"/>
</dbReference>
<dbReference type="InterPro" id="IPR029061">
    <property type="entry name" value="THDP-binding"/>
</dbReference>
<evidence type="ECO:0000259" key="5">
    <source>
        <dbReference type="Pfam" id="PF02776"/>
    </source>
</evidence>
<dbReference type="Pfam" id="PF02776">
    <property type="entry name" value="TPP_enzyme_N"/>
    <property type="match status" value="1"/>
</dbReference>
<dbReference type="RefSeq" id="WP_008871525.1">
    <property type="nucleotide sequence ID" value="NZ_ACJN02000004.1"/>
</dbReference>
<keyword evidence="7" id="KW-1185">Reference proteome</keyword>
<dbReference type="SUPFAM" id="SSF52518">
    <property type="entry name" value="Thiamin diphosphate-binding fold (THDP-binding)"/>
    <property type="match status" value="2"/>
</dbReference>
<reference evidence="6" key="1">
    <citation type="submission" date="2010-05" db="EMBL/GenBank/DDBJ databases">
        <title>The draft genome of Desulfonatronospira thiodismutans ASO3-1.</title>
        <authorList>
            <consortium name="US DOE Joint Genome Institute (JGI-PGF)"/>
            <person name="Lucas S."/>
            <person name="Copeland A."/>
            <person name="Lapidus A."/>
            <person name="Cheng J.-F."/>
            <person name="Bruce D."/>
            <person name="Goodwin L."/>
            <person name="Pitluck S."/>
            <person name="Chertkov O."/>
            <person name="Brettin T."/>
            <person name="Detter J.C."/>
            <person name="Han C."/>
            <person name="Land M.L."/>
            <person name="Hauser L."/>
            <person name="Kyrpides N."/>
            <person name="Mikhailova N."/>
            <person name="Muyzer G."/>
            <person name="Woyke T."/>
        </authorList>
    </citation>
    <scope>NUCLEOTIDE SEQUENCE [LARGE SCALE GENOMIC DNA]</scope>
    <source>
        <strain evidence="6">ASO3-1</strain>
    </source>
</reference>
<dbReference type="InterPro" id="IPR017684">
    <property type="entry name" value="Phosphono-pyrv_decarboxylase"/>
</dbReference>
<feature type="domain" description="Thiamine pyrophosphate enzyme TPP-binding" evidence="4">
    <location>
        <begin position="228"/>
        <end position="342"/>
    </location>
</feature>
<keyword evidence="1" id="KW-0210">Decarboxylase</keyword>
<feature type="domain" description="Thiamine pyrophosphate enzyme N-terminal TPP-binding" evidence="5">
    <location>
        <begin position="5"/>
        <end position="113"/>
    </location>
</feature>
<dbReference type="Pfam" id="PF02775">
    <property type="entry name" value="TPP_enzyme_C"/>
    <property type="match status" value="1"/>
</dbReference>
<dbReference type="InterPro" id="IPR000399">
    <property type="entry name" value="TPP-bd_CS"/>
</dbReference>
<evidence type="ECO:0000256" key="1">
    <source>
        <dbReference type="ARBA" id="ARBA00022793"/>
    </source>
</evidence>
<dbReference type="OrthoDB" id="9785953at2"/>
<dbReference type="FunFam" id="3.40.50.970:FF:000100">
    <property type="entry name" value="Putative phosphonopyruvate decarboxylase"/>
    <property type="match status" value="1"/>
</dbReference>
<dbReference type="eggNOG" id="COG0028">
    <property type="taxonomic scope" value="Bacteria"/>
</dbReference>
<organism evidence="6 7">
    <name type="scientific">Desulfonatronospira thiodismutans ASO3-1</name>
    <dbReference type="NCBI Taxonomy" id="555779"/>
    <lineage>
        <taxon>Bacteria</taxon>
        <taxon>Pseudomonadati</taxon>
        <taxon>Thermodesulfobacteriota</taxon>
        <taxon>Desulfovibrionia</taxon>
        <taxon>Desulfovibrionales</taxon>
        <taxon>Desulfonatronovibrionaceae</taxon>
        <taxon>Desulfonatronospira</taxon>
    </lineage>
</organism>
<evidence type="ECO:0000313" key="7">
    <source>
        <dbReference type="Proteomes" id="UP000005496"/>
    </source>
</evidence>
<sequence length="372" mass="39700">MINPEAFYKAIQERGIGLFTGVPDSLLKHLCAFVDHHCSTGNHILTANEGNAVALAAGYYMSTGKMAAVYMQNSGLGNCVNPLTSLTDPQVYSIPMLLIIGWRGEPGVKDEPQHVKMGRITPAQLDLLEIPYRVLDAATDPEPVLDDLFSVLESTSAPAALLVRKNTFQACTKAAKNAPTQGLKREQALRALLGLAGDSLVISTTGKTSREVFEIRTSLGHPQQDFLTVGSMGHASSIALGTALGNPGKKVICLDGDGAMLMHMGTMAITGSQKPQGLIHVILNNQAHESVGGQPTVAGNMDLRSIALGCGYSFFHQARDEAGIRQAWENLLDKQGPALLEIKIQPGSRADLGRPTSTPIQNKQAFMEKAHA</sequence>
<dbReference type="CDD" id="cd03371">
    <property type="entry name" value="TPP_PpyrDC"/>
    <property type="match status" value="1"/>
</dbReference>
<dbReference type="GO" id="GO:0030976">
    <property type="term" value="F:thiamine pyrophosphate binding"/>
    <property type="evidence" value="ECO:0007669"/>
    <property type="project" value="InterPro"/>
</dbReference>
<name>D6SU49_9BACT</name>
<dbReference type="GO" id="GO:0000287">
    <property type="term" value="F:magnesium ion binding"/>
    <property type="evidence" value="ECO:0007669"/>
    <property type="project" value="InterPro"/>
</dbReference>
<dbReference type="AlphaFoldDB" id="D6SU49"/>